<evidence type="ECO:0000313" key="1">
    <source>
        <dbReference type="EMBL" id="KAF6125602.1"/>
    </source>
</evidence>
<proteinExistence type="predicted"/>
<name>A0A834ETB5_9CHIR</name>
<dbReference type="EMBL" id="JABVXQ010000002">
    <property type="protein sequence ID" value="KAF6125602.1"/>
    <property type="molecule type" value="Genomic_DNA"/>
</dbReference>
<evidence type="ECO:0000313" key="2">
    <source>
        <dbReference type="Proteomes" id="UP000664940"/>
    </source>
</evidence>
<dbReference type="Proteomes" id="UP000664940">
    <property type="component" value="Unassembled WGS sequence"/>
</dbReference>
<reference evidence="1 2" key="1">
    <citation type="journal article" date="2020" name="Nature">
        <title>Six reference-quality genomes reveal evolution of bat adaptations.</title>
        <authorList>
            <person name="Jebb D."/>
            <person name="Huang Z."/>
            <person name="Pippel M."/>
            <person name="Hughes G.M."/>
            <person name="Lavrichenko K."/>
            <person name="Devanna P."/>
            <person name="Winkler S."/>
            <person name="Jermiin L.S."/>
            <person name="Skirmuntt E.C."/>
            <person name="Katzourakis A."/>
            <person name="Burkitt-Gray L."/>
            <person name="Ray D.A."/>
            <person name="Sullivan K.A.M."/>
            <person name="Roscito J.G."/>
            <person name="Kirilenko B.M."/>
            <person name="Davalos L.M."/>
            <person name="Corthals A.P."/>
            <person name="Power M.L."/>
            <person name="Jones G."/>
            <person name="Ransome R.D."/>
            <person name="Dechmann D.K.N."/>
            <person name="Locatelli A.G."/>
            <person name="Puechmaille S.J."/>
            <person name="Fedrigo O."/>
            <person name="Jarvis E.D."/>
            <person name="Hiller M."/>
            <person name="Vernes S.C."/>
            <person name="Myers E.W."/>
            <person name="Teeling E.C."/>
        </authorList>
    </citation>
    <scope>NUCLEOTIDE SEQUENCE [LARGE SCALE GENOMIC DNA]</scope>
    <source>
        <strain evidence="1">Bat1K_MPI-CBG_1</strain>
    </source>
</reference>
<protein>
    <submittedName>
        <fullName evidence="1">LUC7 like</fullName>
    </submittedName>
</protein>
<gene>
    <name evidence="1" type="ORF">HJG60_012487</name>
</gene>
<organism evidence="1 2">
    <name type="scientific">Phyllostomus discolor</name>
    <name type="common">pale spear-nosed bat</name>
    <dbReference type="NCBI Taxonomy" id="89673"/>
    <lineage>
        <taxon>Eukaryota</taxon>
        <taxon>Metazoa</taxon>
        <taxon>Chordata</taxon>
        <taxon>Craniata</taxon>
        <taxon>Vertebrata</taxon>
        <taxon>Euteleostomi</taxon>
        <taxon>Mammalia</taxon>
        <taxon>Eutheria</taxon>
        <taxon>Laurasiatheria</taxon>
        <taxon>Chiroptera</taxon>
        <taxon>Yangochiroptera</taxon>
        <taxon>Phyllostomidae</taxon>
        <taxon>Phyllostominae</taxon>
        <taxon>Phyllostomus</taxon>
    </lineage>
</organism>
<accession>A0A834ETB5</accession>
<dbReference type="AlphaFoldDB" id="A0A834ETB5"/>
<comment type="caution">
    <text evidence="1">The sequence shown here is derived from an EMBL/GenBank/DDBJ whole genome shotgun (WGS) entry which is preliminary data.</text>
</comment>
<sequence>MRLQVKKGTCFLSWMQWITWSPLSLSVIGELSLPRSGWQRHRKRSVQKFLQRQKKYMS</sequence>